<organism evidence="3 4">
    <name type="scientific">Dactylonectria macrodidyma</name>
    <dbReference type="NCBI Taxonomy" id="307937"/>
    <lineage>
        <taxon>Eukaryota</taxon>
        <taxon>Fungi</taxon>
        <taxon>Dikarya</taxon>
        <taxon>Ascomycota</taxon>
        <taxon>Pezizomycotina</taxon>
        <taxon>Sordariomycetes</taxon>
        <taxon>Hypocreomycetidae</taxon>
        <taxon>Hypocreales</taxon>
        <taxon>Nectriaceae</taxon>
        <taxon>Dactylonectria</taxon>
    </lineage>
</organism>
<comment type="caution">
    <text evidence="3">The sequence shown here is derived from an EMBL/GenBank/DDBJ whole genome shotgun (WGS) entry which is preliminary data.</text>
</comment>
<reference evidence="3" key="1">
    <citation type="journal article" date="2021" name="Nat. Commun.">
        <title>Genetic determinants of endophytism in the Arabidopsis root mycobiome.</title>
        <authorList>
            <person name="Mesny F."/>
            <person name="Miyauchi S."/>
            <person name="Thiergart T."/>
            <person name="Pickel B."/>
            <person name="Atanasova L."/>
            <person name="Karlsson M."/>
            <person name="Huettel B."/>
            <person name="Barry K.W."/>
            <person name="Haridas S."/>
            <person name="Chen C."/>
            <person name="Bauer D."/>
            <person name="Andreopoulos W."/>
            <person name="Pangilinan J."/>
            <person name="LaButti K."/>
            <person name="Riley R."/>
            <person name="Lipzen A."/>
            <person name="Clum A."/>
            <person name="Drula E."/>
            <person name="Henrissat B."/>
            <person name="Kohler A."/>
            <person name="Grigoriev I.V."/>
            <person name="Martin F.M."/>
            <person name="Hacquard S."/>
        </authorList>
    </citation>
    <scope>NUCLEOTIDE SEQUENCE</scope>
    <source>
        <strain evidence="3">MPI-CAGE-AT-0147</strain>
    </source>
</reference>
<protein>
    <submittedName>
        <fullName evidence="3">Uncharacterized protein</fullName>
    </submittedName>
</protein>
<feature type="region of interest" description="Disordered" evidence="1">
    <location>
        <begin position="1"/>
        <end position="26"/>
    </location>
</feature>
<feature type="transmembrane region" description="Helical" evidence="2">
    <location>
        <begin position="52"/>
        <end position="75"/>
    </location>
</feature>
<keyword evidence="2" id="KW-1133">Transmembrane helix</keyword>
<proteinExistence type="predicted"/>
<dbReference type="Proteomes" id="UP000738349">
    <property type="component" value="Unassembled WGS sequence"/>
</dbReference>
<evidence type="ECO:0000313" key="4">
    <source>
        <dbReference type="Proteomes" id="UP000738349"/>
    </source>
</evidence>
<dbReference type="AlphaFoldDB" id="A0A9P9FSG3"/>
<keyword evidence="2" id="KW-0472">Membrane</keyword>
<name>A0A9P9FSG3_9HYPO</name>
<evidence type="ECO:0000256" key="1">
    <source>
        <dbReference type="SAM" id="MobiDB-lite"/>
    </source>
</evidence>
<keyword evidence="4" id="KW-1185">Reference proteome</keyword>
<keyword evidence="2" id="KW-0812">Transmembrane</keyword>
<dbReference type="EMBL" id="JAGMUV010000001">
    <property type="protein sequence ID" value="KAH7175835.1"/>
    <property type="molecule type" value="Genomic_DNA"/>
</dbReference>
<sequence length="375" mass="42611">MASEYRRRATVPAGQGTIPPSQLQRNRLQHVREPSEHSRLPSRNRPKQGVNYILYLIASFIIILIAILAVCRYQWLSASTLQTEKTTQTTGPLPTPTLMPNMKDWFDNLNAGNEHLAGLPERIRPKMPDVTAEPILDTSERLETQIADSLGPARSSVRRLMLELSEAPTAKHMFTPRGQQDEGLRKHFQRLRAWWSARYGRPLSQLKSRIVSLNGTFGTLLNDQHWHIELMTDLESDLFRVAIDPICDVATKSREEYNKMLLTEGRLETDGYTDPNTKPNMSDHVVTSLGKAADILDTLCITVGHNRNKLAARMALMRQEIEYLEGGMEKLEGLLDELDEGQPMLTETVVTRVEEAMSDLAQQWYDLVEGYFNND</sequence>
<evidence type="ECO:0000256" key="2">
    <source>
        <dbReference type="SAM" id="Phobius"/>
    </source>
</evidence>
<gene>
    <name evidence="3" type="ORF">EDB81DRAFT_874659</name>
</gene>
<accession>A0A9P9FSG3</accession>
<evidence type="ECO:0000313" key="3">
    <source>
        <dbReference type="EMBL" id="KAH7175835.1"/>
    </source>
</evidence>